<feature type="region of interest" description="Disordered" evidence="2">
    <location>
        <begin position="759"/>
        <end position="815"/>
    </location>
</feature>
<keyword evidence="6" id="KW-0547">Nucleotide-binding</keyword>
<feature type="domain" description="Helicase ATP-binding" evidence="3">
    <location>
        <begin position="205"/>
        <end position="369"/>
    </location>
</feature>
<evidence type="ECO:0000256" key="2">
    <source>
        <dbReference type="SAM" id="MobiDB-lite"/>
    </source>
</evidence>
<dbReference type="CDD" id="cd18010">
    <property type="entry name" value="DEXHc_HARP_SMARCAL1"/>
    <property type="match status" value="1"/>
</dbReference>
<dbReference type="GO" id="GO:0031297">
    <property type="term" value="P:replication fork processing"/>
    <property type="evidence" value="ECO:0007669"/>
    <property type="project" value="TreeGrafter"/>
</dbReference>
<dbReference type="CDD" id="cd18793">
    <property type="entry name" value="SF2_C_SNF"/>
    <property type="match status" value="1"/>
</dbReference>
<protein>
    <submittedName>
        <fullName evidence="6">DNA annealing helicase and endonuclease ZRANB3</fullName>
    </submittedName>
</protein>
<dbReference type="Pfam" id="PF00176">
    <property type="entry name" value="SNF2-rel_dom"/>
    <property type="match status" value="1"/>
</dbReference>
<dbReference type="InterPro" id="IPR000330">
    <property type="entry name" value="SNF2_N"/>
</dbReference>
<feature type="compositionally biased region" description="Polar residues" evidence="2">
    <location>
        <begin position="773"/>
        <end position="782"/>
    </location>
</feature>
<dbReference type="GO" id="GO:0008270">
    <property type="term" value="F:zinc ion binding"/>
    <property type="evidence" value="ECO:0007669"/>
    <property type="project" value="InterPro"/>
</dbReference>
<dbReference type="Proteomes" id="UP000515123">
    <property type="component" value="Linkage group 1"/>
</dbReference>
<dbReference type="CDD" id="cd00085">
    <property type="entry name" value="HNHc"/>
    <property type="match status" value="1"/>
</dbReference>
<dbReference type="PROSITE" id="PS51194">
    <property type="entry name" value="HELICASE_CTER"/>
    <property type="match status" value="1"/>
</dbReference>
<dbReference type="SMART" id="SM00487">
    <property type="entry name" value="DEXDc"/>
    <property type="match status" value="1"/>
</dbReference>
<dbReference type="PANTHER" id="PTHR45766">
    <property type="entry name" value="DNA ANNEALING HELICASE AND ENDONUCLEASE ZRANB3 FAMILY MEMBER"/>
    <property type="match status" value="1"/>
</dbReference>
<evidence type="ECO:0000256" key="1">
    <source>
        <dbReference type="ARBA" id="ARBA00022801"/>
    </source>
</evidence>
<dbReference type="Pfam" id="PF01844">
    <property type="entry name" value="HNH"/>
    <property type="match status" value="1"/>
</dbReference>
<feature type="region of interest" description="Disordered" evidence="2">
    <location>
        <begin position="41"/>
        <end position="66"/>
    </location>
</feature>
<dbReference type="InterPro" id="IPR003615">
    <property type="entry name" value="HNH_nuc"/>
</dbReference>
<dbReference type="GO" id="GO:0006281">
    <property type="term" value="P:DNA repair"/>
    <property type="evidence" value="ECO:0007669"/>
    <property type="project" value="TreeGrafter"/>
</dbReference>
<keyword evidence="1" id="KW-0378">Hydrolase</keyword>
<dbReference type="Gene3D" id="3.40.50.300">
    <property type="entry name" value="P-loop containing nucleotide triphosphate hydrolases"/>
    <property type="match status" value="1"/>
</dbReference>
<feature type="compositionally biased region" description="Basic and acidic residues" evidence="2">
    <location>
        <begin position="1183"/>
        <end position="1195"/>
    </location>
</feature>
<reference evidence="5" key="1">
    <citation type="journal article" date="2015" name="Nat. Genet.">
        <title>The pineapple genome and the evolution of CAM photosynthesis.</title>
        <authorList>
            <person name="Ming R."/>
            <person name="VanBuren R."/>
            <person name="Wai C.M."/>
            <person name="Tang H."/>
            <person name="Schatz M.C."/>
            <person name="Bowers J.E."/>
            <person name="Lyons E."/>
            <person name="Wang M.L."/>
            <person name="Chen J."/>
            <person name="Biggers E."/>
            <person name="Zhang J."/>
            <person name="Huang L."/>
            <person name="Zhang L."/>
            <person name="Miao W."/>
            <person name="Zhang J."/>
            <person name="Ye Z."/>
            <person name="Miao C."/>
            <person name="Lin Z."/>
            <person name="Wang H."/>
            <person name="Zhou H."/>
            <person name="Yim W.C."/>
            <person name="Priest H.D."/>
            <person name="Zheng C."/>
            <person name="Woodhouse M."/>
            <person name="Edger P.P."/>
            <person name="Guyot R."/>
            <person name="Guo H.B."/>
            <person name="Guo H."/>
            <person name="Zheng G."/>
            <person name="Singh R."/>
            <person name="Sharma A."/>
            <person name="Min X."/>
            <person name="Zheng Y."/>
            <person name="Lee H."/>
            <person name="Gurtowski J."/>
            <person name="Sedlazeck F.J."/>
            <person name="Harkess A."/>
            <person name="McKain M.R."/>
            <person name="Liao Z."/>
            <person name="Fang J."/>
            <person name="Liu J."/>
            <person name="Zhang X."/>
            <person name="Zhang Q."/>
            <person name="Hu W."/>
            <person name="Qin Y."/>
            <person name="Wang K."/>
            <person name="Chen L.Y."/>
            <person name="Shirley N."/>
            <person name="Lin Y.R."/>
            <person name="Liu L.Y."/>
            <person name="Hernandez A.G."/>
            <person name="Wright C.L."/>
            <person name="Bulone V."/>
            <person name="Tuskan G.A."/>
            <person name="Heath K."/>
            <person name="Zee F."/>
            <person name="Moore P.H."/>
            <person name="Sunkar R."/>
            <person name="Leebens-Mack J.H."/>
            <person name="Mockler T."/>
            <person name="Bennetzen J.L."/>
            <person name="Freeling M."/>
            <person name="Sankoff D."/>
            <person name="Paterson A.H."/>
            <person name="Zhu X."/>
            <person name="Yang X."/>
            <person name="Smith J.A."/>
            <person name="Cushman J.C."/>
            <person name="Paull R.E."/>
            <person name="Yu Q."/>
        </authorList>
    </citation>
    <scope>NUCLEOTIDE SEQUENCE [LARGE SCALE GENOMIC DNA]</scope>
    <source>
        <strain evidence="5">cv. F153</strain>
    </source>
</reference>
<dbReference type="Pfam" id="PF00271">
    <property type="entry name" value="Helicase_C"/>
    <property type="match status" value="1"/>
</dbReference>
<keyword evidence="6" id="KW-0347">Helicase</keyword>
<evidence type="ECO:0000259" key="3">
    <source>
        <dbReference type="PROSITE" id="PS51192"/>
    </source>
</evidence>
<dbReference type="GO" id="GO:0005524">
    <property type="term" value="F:ATP binding"/>
    <property type="evidence" value="ECO:0007669"/>
    <property type="project" value="InterPro"/>
</dbReference>
<dbReference type="GO" id="GO:0016787">
    <property type="term" value="F:hydrolase activity"/>
    <property type="evidence" value="ECO:0007669"/>
    <property type="project" value="UniProtKB-KW"/>
</dbReference>
<gene>
    <name evidence="6" type="primary">LOC109710666</name>
</gene>
<dbReference type="InterPro" id="IPR027417">
    <property type="entry name" value="P-loop_NTPase"/>
</dbReference>
<organism evidence="5 6">
    <name type="scientific">Ananas comosus</name>
    <name type="common">Pineapple</name>
    <name type="synonym">Ananas ananas</name>
    <dbReference type="NCBI Taxonomy" id="4615"/>
    <lineage>
        <taxon>Eukaryota</taxon>
        <taxon>Viridiplantae</taxon>
        <taxon>Streptophyta</taxon>
        <taxon>Embryophyta</taxon>
        <taxon>Tracheophyta</taxon>
        <taxon>Spermatophyta</taxon>
        <taxon>Magnoliopsida</taxon>
        <taxon>Liliopsida</taxon>
        <taxon>Poales</taxon>
        <taxon>Bromeliaceae</taxon>
        <taxon>Bromelioideae</taxon>
        <taxon>Ananas</taxon>
    </lineage>
</organism>
<dbReference type="GO" id="GO:0043596">
    <property type="term" value="C:nuclear replication fork"/>
    <property type="evidence" value="ECO:0007669"/>
    <property type="project" value="TreeGrafter"/>
</dbReference>
<dbReference type="Gene3D" id="3.40.50.10810">
    <property type="entry name" value="Tandem AAA-ATPase domain"/>
    <property type="match status" value="1"/>
</dbReference>
<dbReference type="GO" id="GO:0004386">
    <property type="term" value="F:helicase activity"/>
    <property type="evidence" value="ECO:0007669"/>
    <property type="project" value="UniProtKB-KW"/>
</dbReference>
<dbReference type="Gene3D" id="1.10.30.50">
    <property type="match status" value="1"/>
</dbReference>
<dbReference type="SMART" id="SM00490">
    <property type="entry name" value="HELICc"/>
    <property type="match status" value="1"/>
</dbReference>
<feature type="compositionally biased region" description="Pro residues" evidence="2">
    <location>
        <begin position="52"/>
        <end position="65"/>
    </location>
</feature>
<reference evidence="6" key="2">
    <citation type="submission" date="2025-08" db="UniProtKB">
        <authorList>
            <consortium name="RefSeq"/>
        </authorList>
    </citation>
    <scope>IDENTIFICATION</scope>
    <source>
        <tissue evidence="6">Leaf</tissue>
    </source>
</reference>
<evidence type="ECO:0000313" key="6">
    <source>
        <dbReference type="RefSeq" id="XP_020088986.1"/>
    </source>
</evidence>
<dbReference type="GO" id="GO:0004520">
    <property type="term" value="F:DNA endonuclease activity"/>
    <property type="evidence" value="ECO:0007669"/>
    <property type="project" value="TreeGrafter"/>
</dbReference>
<keyword evidence="6" id="KW-0067">ATP-binding</keyword>
<accession>A0A6P5EYS3</accession>
<feature type="compositionally biased region" description="Basic and acidic residues" evidence="2">
    <location>
        <begin position="475"/>
        <end position="488"/>
    </location>
</feature>
<proteinExistence type="predicted"/>
<dbReference type="InterPro" id="IPR038718">
    <property type="entry name" value="SNF2-like_sf"/>
</dbReference>
<sequence length="1202" mass="134967">MMEVTEEQRRRAEANRLAALEKRKRTAELGEAEAWRLSKCRSISASASSQSAPPPPPPPPPPTPSPRFRAVLEICSSDEFSVSPEPLEGAPFPGESECLRIIENCLLSVVPFSLMQSQTGRLSSIFKLSDYDSVLKCLKKVPCIQSQDIPYTTRVVVHKFSQVVGDHWAPLMEGHYSEEQVDELLGKLPKSLRDALLPFQLEGIKFGLRRGGRCLIADEMGLGKTLQAIAIACCFQDEGPILVVCPAVLRYSWAEELEHWLPTFLPKDIHLVFGRQNSLDYLEACPKVVVVSYRMLNRLRKSMIGRKWALMIIDESHNIRCTKKKSEKDETRVILELAANVKHIIMLSGTPSLSRPYDIFHQINVLWPRLLGNDKYEFAKNYCLMKLSHGCNGKLYQDFSKGTRLAELNVLLRQTLMIRRLKGQVLSQLPPKRRQIIRLKLKAADIHIATASCRVTRGTVTDTNKKNDNSVNCFPHEHSDGGSERGEQDDNFDDGCKKTPRKLSPQEVGIAKLSGFGEWFSNHCPIRETDDDTSSDVGSGFQKTIIFAHHLKVLDGIQAFVSENGVKFVRIDGSTLPKERKEAVDAFHFSAEVKIAIIGITAGGCGLDLSSARNVVFLELPKTASEMVQAEDRAHRRGQTNAVNIYIFCAKGTYDESHWLKLNESLFRVSSVMNGKQDAIREIEVDRVLQLENSGNPDPESTCMVPTVKQESLGSQGEISEELVNTAAECVGDDADFIIHTVPLKFEDDKFHAMDIQEDASSHENQDCDDFETSQSEQSGISSCKAKRGDRKLDLSGNGHSEVSRKDSVDNGAHGGGKAIVNSSIQVEFLRFEVSQHTRRIHLYLCIPGEDSRPRPLFKNFRPEELEEVICSSGDREKETTSLFLKENPAFSSALKAFTKEWNSLRPIDQNKLHGKPLQLPLGLELLYLKDSINHNCGGLLKGGSKRRVTPLSDISHPLPENAEWKKVTLQSGTSKEKEFSQAWTVNNEPLCKLCQGPCNGKLAKSPEYFEDLFCNLSCFQEYRIRTSQRALRQALFQIECGICTQCKLDCCKLVKCIRPLSIQKRKEYIAKVAPKLASRKRLLDKIVHEPTEGNAWHADHMIPVYKGGGECKLENMRTLCVACHYEVTKAQRDERRLIRVRAKELLKSTMKELKDGSKERDSGKEELADDPLLVMVPGSAYSREETEVSDKCDTRVLPMDE</sequence>
<dbReference type="SUPFAM" id="SSF52540">
    <property type="entry name" value="P-loop containing nucleoside triphosphate hydrolases"/>
    <property type="match status" value="2"/>
</dbReference>
<keyword evidence="6" id="KW-0255">Endonuclease</keyword>
<dbReference type="GO" id="GO:0003676">
    <property type="term" value="F:nucleic acid binding"/>
    <property type="evidence" value="ECO:0007669"/>
    <property type="project" value="InterPro"/>
</dbReference>
<dbReference type="RefSeq" id="XP_020088986.1">
    <property type="nucleotide sequence ID" value="XM_020233397.1"/>
</dbReference>
<name>A0A6P5EYS3_ANACO</name>
<dbReference type="FunFam" id="3.40.50.10810:FF:000065">
    <property type="entry name" value="SNF2 DNA repair protein, putative"/>
    <property type="match status" value="1"/>
</dbReference>
<evidence type="ECO:0000313" key="5">
    <source>
        <dbReference type="Proteomes" id="UP000515123"/>
    </source>
</evidence>
<dbReference type="InterPro" id="IPR002711">
    <property type="entry name" value="HNH"/>
</dbReference>
<dbReference type="InterPro" id="IPR014001">
    <property type="entry name" value="Helicase_ATP-bd"/>
</dbReference>
<keyword evidence="5" id="KW-1185">Reference proteome</keyword>
<evidence type="ECO:0000259" key="4">
    <source>
        <dbReference type="PROSITE" id="PS51194"/>
    </source>
</evidence>
<feature type="domain" description="Helicase C-terminal" evidence="4">
    <location>
        <begin position="525"/>
        <end position="689"/>
    </location>
</feature>
<feature type="region of interest" description="Disordered" evidence="2">
    <location>
        <begin position="1152"/>
        <end position="1202"/>
    </location>
</feature>
<dbReference type="PANTHER" id="PTHR45766:SF5">
    <property type="entry name" value="SNF2 DOMAIN-CONTAINING PROTEIN _ HELICASE DOMAIN-CONTAINING PROTEIN _ HNH ENDONUCLEASE DOMAIN-CONTAINING PROTEIN"/>
    <property type="match status" value="1"/>
</dbReference>
<feature type="compositionally biased region" description="Basic and acidic residues" evidence="2">
    <location>
        <begin position="1152"/>
        <end position="1167"/>
    </location>
</feature>
<dbReference type="InterPro" id="IPR049730">
    <property type="entry name" value="SNF2/RAD54-like_C"/>
</dbReference>
<dbReference type="OrthoDB" id="2801544at2759"/>
<dbReference type="PROSITE" id="PS51192">
    <property type="entry name" value="HELICASE_ATP_BIND_1"/>
    <property type="match status" value="1"/>
</dbReference>
<dbReference type="AlphaFoldDB" id="A0A6P5EYS3"/>
<dbReference type="GeneID" id="109710666"/>
<feature type="region of interest" description="Disordered" evidence="2">
    <location>
        <begin position="466"/>
        <end position="501"/>
    </location>
</feature>
<dbReference type="InterPro" id="IPR001650">
    <property type="entry name" value="Helicase_C-like"/>
</dbReference>
<keyword evidence="6" id="KW-0540">Nuclease</keyword>